<dbReference type="OrthoDB" id="3045990at2759"/>
<keyword evidence="6" id="KW-1185">Reference proteome</keyword>
<keyword evidence="3" id="KW-1133">Transmembrane helix</keyword>
<name>A0A8H6YHN4_9AGAR</name>
<feature type="region of interest" description="Disordered" evidence="2">
    <location>
        <begin position="281"/>
        <end position="304"/>
    </location>
</feature>
<feature type="signal peptide" evidence="4">
    <location>
        <begin position="1"/>
        <end position="16"/>
    </location>
</feature>
<feature type="compositionally biased region" description="Polar residues" evidence="2">
    <location>
        <begin position="212"/>
        <end position="225"/>
    </location>
</feature>
<feature type="compositionally biased region" description="Low complexity" evidence="2">
    <location>
        <begin position="112"/>
        <end position="124"/>
    </location>
</feature>
<evidence type="ECO:0000256" key="2">
    <source>
        <dbReference type="SAM" id="MobiDB-lite"/>
    </source>
</evidence>
<accession>A0A8H6YHN4</accession>
<proteinExistence type="predicted"/>
<reference evidence="5" key="1">
    <citation type="submission" date="2020-05" db="EMBL/GenBank/DDBJ databases">
        <title>Mycena genomes resolve the evolution of fungal bioluminescence.</title>
        <authorList>
            <person name="Tsai I.J."/>
        </authorList>
    </citation>
    <scope>NUCLEOTIDE SEQUENCE</scope>
    <source>
        <strain evidence="5">CCC161011</strain>
    </source>
</reference>
<evidence type="ECO:0000256" key="3">
    <source>
        <dbReference type="SAM" id="Phobius"/>
    </source>
</evidence>
<dbReference type="EMBL" id="JACAZI010000006">
    <property type="protein sequence ID" value="KAF7358160.1"/>
    <property type="molecule type" value="Genomic_DNA"/>
</dbReference>
<keyword evidence="3" id="KW-0812">Transmembrane</keyword>
<dbReference type="InterPro" id="IPR052479">
    <property type="entry name" value="GPI-anchor_Adhesion_Reg"/>
</dbReference>
<keyword evidence="1 4" id="KW-0732">Signal</keyword>
<feature type="compositionally biased region" description="Pro residues" evidence="2">
    <location>
        <begin position="125"/>
        <end position="138"/>
    </location>
</feature>
<dbReference type="Proteomes" id="UP000620124">
    <property type="component" value="Unassembled WGS sequence"/>
</dbReference>
<feature type="region of interest" description="Disordered" evidence="2">
    <location>
        <begin position="356"/>
        <end position="376"/>
    </location>
</feature>
<gene>
    <name evidence="5" type="ORF">MVEN_00864300</name>
</gene>
<feature type="region of interest" description="Disordered" evidence="2">
    <location>
        <begin position="112"/>
        <end position="225"/>
    </location>
</feature>
<feature type="chain" id="PRO_5034308938" description="Mid2 domain-containing protein" evidence="4">
    <location>
        <begin position="17"/>
        <end position="376"/>
    </location>
</feature>
<organism evidence="5 6">
    <name type="scientific">Mycena venus</name>
    <dbReference type="NCBI Taxonomy" id="2733690"/>
    <lineage>
        <taxon>Eukaryota</taxon>
        <taxon>Fungi</taxon>
        <taxon>Dikarya</taxon>
        <taxon>Basidiomycota</taxon>
        <taxon>Agaricomycotina</taxon>
        <taxon>Agaricomycetes</taxon>
        <taxon>Agaricomycetidae</taxon>
        <taxon>Agaricales</taxon>
        <taxon>Marasmiineae</taxon>
        <taxon>Mycenaceae</taxon>
        <taxon>Mycena</taxon>
    </lineage>
</organism>
<evidence type="ECO:0000313" key="6">
    <source>
        <dbReference type="Proteomes" id="UP000620124"/>
    </source>
</evidence>
<keyword evidence="3" id="KW-0472">Membrane</keyword>
<feature type="compositionally biased region" description="Pro residues" evidence="2">
    <location>
        <begin position="151"/>
        <end position="161"/>
    </location>
</feature>
<evidence type="ECO:0000313" key="5">
    <source>
        <dbReference type="EMBL" id="KAF7358160.1"/>
    </source>
</evidence>
<feature type="transmembrane region" description="Helical" evidence="3">
    <location>
        <begin position="236"/>
        <end position="259"/>
    </location>
</feature>
<sequence length="376" mass="39693">MLLLATILVTVGRALGVVILPVAGPFQSGGTVPLVWTSNVSSDPPRFILELYSPTFNSRDVLAKNVDMYSDKMTAQLPDLPPSNDYIFWFVDPADSNHVFMNSNTFRITAADTTTSSPTSSPTTSLPPPPPPPPPPTSPATTTTTHVNTTPAPPPTSPPASPTSHSSATLSPPTSQSSASSKSATSSTTSGAIGPTSALPASASSSSSSSAVQPPQTQFADSTIQTTSKSMSTGTIVGLAIGVILVLISALALFLFLHVRRARSRRHARESLLAPQVYAPALHSDDPPLRHSETSLASEKPPPLVPQRRAALAQLREMQQQLAVNTSADAMAQRDGDLEAARRENEALRARIQALERDLQSHADTESAYESPPGYY</sequence>
<protein>
    <recommendedName>
        <fullName evidence="7">Mid2 domain-containing protein</fullName>
    </recommendedName>
</protein>
<feature type="compositionally biased region" description="Low complexity" evidence="2">
    <location>
        <begin position="162"/>
        <end position="211"/>
    </location>
</feature>
<dbReference type="PANTHER" id="PTHR35185:SF1">
    <property type="entry name" value="UPF0619 GPI-ANCHORED MEMBRANE PROTEIN C1322.10"/>
    <property type="match status" value="1"/>
</dbReference>
<feature type="compositionally biased region" description="Basic and acidic residues" evidence="2">
    <location>
        <begin position="283"/>
        <end position="293"/>
    </location>
</feature>
<evidence type="ECO:0000256" key="1">
    <source>
        <dbReference type="ARBA" id="ARBA00022729"/>
    </source>
</evidence>
<evidence type="ECO:0008006" key="7">
    <source>
        <dbReference type="Google" id="ProtNLM"/>
    </source>
</evidence>
<feature type="compositionally biased region" description="Basic and acidic residues" evidence="2">
    <location>
        <begin position="356"/>
        <end position="365"/>
    </location>
</feature>
<dbReference type="AlphaFoldDB" id="A0A8H6YHN4"/>
<feature type="compositionally biased region" description="Low complexity" evidence="2">
    <location>
        <begin position="139"/>
        <end position="150"/>
    </location>
</feature>
<dbReference type="PANTHER" id="PTHR35185">
    <property type="entry name" value="SERINE/THREONINE-RICH PROTEIN ADG2-RELATED"/>
    <property type="match status" value="1"/>
</dbReference>
<evidence type="ECO:0000256" key="4">
    <source>
        <dbReference type="SAM" id="SignalP"/>
    </source>
</evidence>
<comment type="caution">
    <text evidence="5">The sequence shown here is derived from an EMBL/GenBank/DDBJ whole genome shotgun (WGS) entry which is preliminary data.</text>
</comment>